<dbReference type="OMA" id="TAKACDE"/>
<protein>
    <submittedName>
        <fullName evidence="5">p-loop containing nucleoside triphosphate hydrolase</fullName>
    </submittedName>
</protein>
<gene>
    <name evidence="5" type="ORF">GLAREA_05746</name>
</gene>
<dbReference type="EMBL" id="KE145353">
    <property type="protein sequence ID" value="EPE36408.1"/>
    <property type="molecule type" value="Genomic_DNA"/>
</dbReference>
<dbReference type="InterPro" id="IPR027417">
    <property type="entry name" value="P-loop_NTPase"/>
</dbReference>
<dbReference type="PANTHER" id="PTHR10039:SF5">
    <property type="entry name" value="NACHT DOMAIN-CONTAINING PROTEIN"/>
    <property type="match status" value="1"/>
</dbReference>
<evidence type="ECO:0000313" key="5">
    <source>
        <dbReference type="EMBL" id="EPE36408.1"/>
    </source>
</evidence>
<dbReference type="RefSeq" id="XP_008077226.1">
    <property type="nucleotide sequence ID" value="XM_008079035.1"/>
</dbReference>
<evidence type="ECO:0000256" key="2">
    <source>
        <dbReference type="SAM" id="Coils"/>
    </source>
</evidence>
<dbReference type="AlphaFoldDB" id="S3EDP9"/>
<dbReference type="InterPro" id="IPR056884">
    <property type="entry name" value="NPHP3-like_N"/>
</dbReference>
<organism evidence="5 6">
    <name type="scientific">Glarea lozoyensis (strain ATCC 20868 / MF5171)</name>
    <dbReference type="NCBI Taxonomy" id="1116229"/>
    <lineage>
        <taxon>Eukaryota</taxon>
        <taxon>Fungi</taxon>
        <taxon>Dikarya</taxon>
        <taxon>Ascomycota</taxon>
        <taxon>Pezizomycotina</taxon>
        <taxon>Leotiomycetes</taxon>
        <taxon>Helotiales</taxon>
        <taxon>Helotiaceae</taxon>
        <taxon>Glarea</taxon>
    </lineage>
</organism>
<feature type="domain" description="Nephrocystin 3-like N-terminal" evidence="3">
    <location>
        <begin position="281"/>
        <end position="447"/>
    </location>
</feature>
<keyword evidence="1" id="KW-0677">Repeat</keyword>
<name>S3EDP9_GLAL2</name>
<dbReference type="GO" id="GO:0016787">
    <property type="term" value="F:hydrolase activity"/>
    <property type="evidence" value="ECO:0007669"/>
    <property type="project" value="UniProtKB-KW"/>
</dbReference>
<dbReference type="Proteomes" id="UP000016922">
    <property type="component" value="Unassembled WGS sequence"/>
</dbReference>
<dbReference type="SUPFAM" id="SSF52540">
    <property type="entry name" value="P-loop containing nucleoside triphosphate hydrolases"/>
    <property type="match status" value="1"/>
</dbReference>
<proteinExistence type="predicted"/>
<dbReference type="Gene3D" id="3.40.50.300">
    <property type="entry name" value="P-loop containing nucleotide triphosphate hydrolases"/>
    <property type="match status" value="1"/>
</dbReference>
<dbReference type="OrthoDB" id="443402at2759"/>
<reference evidence="5 6" key="1">
    <citation type="journal article" date="2013" name="BMC Genomics">
        <title>Genomics-driven discovery of the pneumocandin biosynthetic gene cluster in the fungus Glarea lozoyensis.</title>
        <authorList>
            <person name="Chen L."/>
            <person name="Yue Q."/>
            <person name="Zhang X."/>
            <person name="Xiang M."/>
            <person name="Wang C."/>
            <person name="Li S."/>
            <person name="Che Y."/>
            <person name="Ortiz-Lopez F.J."/>
            <person name="Bills G.F."/>
            <person name="Liu X."/>
            <person name="An Z."/>
        </authorList>
    </citation>
    <scope>NUCLEOTIDE SEQUENCE [LARGE SCALE GENOMIC DNA]</scope>
    <source>
        <strain evidence="6">ATCC 20868 / MF5171</strain>
    </source>
</reference>
<sequence>MAEAIAAISIAANIVQFVDFTAKILSASHRIKGSGFRDNDWMAIVVKDLQKVSSGLKSPLVQENGRFPTDNDMELLHLAKQCDEIASDLLTTLKSLEINVKNLADRSDVTRQKSKRVHVAWANFRTALKTVWKEDEIIQLEKRIESFRQQLILRILVSLRDEIKESQPAQAEPQNNVHILDKPALGVGEQFLGYIEESKRWQTDLINAIHQHSSTAGERSVETVTAIDLKRDERLWKQILERLRFAEMTDRRDRIVEAHNKTFRWIFDAPGSAENMATVWPSFSDWLRNGSGLYWIAGKAGSGKSTLMKYIYDNTRTVQLLQEWCGESDLTVASFYFWNSGVDMQMSEMGLLRSILLQLLTKHKEFIPRLFPGRWEAYVLFGNDPSSWSLRELRKALSLLSHEAPDATKFCFFVDGLDEFDGDHSELNDLFKTLASFSHIKVCVSSRPWNVFEDDFGVKSCLMLQDLTYQDIKLFVDSRFDEDHGFSELEIREPSYAAELKESVARKAEGVFLWVSLVVRSLLAGMVNGDRVCDLERRLDLLPPNLGDLYEKMLQSLDPFYYAHASQLFQMAHEASPPLSLLTYSFADEEPDFVFKCPVRCLTEKEQFLRLDVMRKRINSRCKGLLEVPRGYLDSHHDTTQSSEFQSGNFSNGRGKGPVKNMTVQYLHRTVKDFLARPDVWNSLLKASPLGFKPRLSICRGLVAQFKHMDPEILEHESFWTGIKSCIKYAKPYHDLTGNFVLLLKDLDNSASKLAESCREDGSSFLSRSFEKTMSTVEIKTPYPHWTSTFSGYKEDKGLTFLSLAVQLNLQYFVKAEVNRSCLVMQDSGLWPLLHDAVTYDKQLMEFFDIRWFPNPEMLKILLVRGANPNWTRRHDGTGSIFEHLLEIYTSAKSSNSIGASKTFHIIGRSVDEKAEAYGYCIKKFIEYGATSPKYSVECSPTRCEGALVKIVPKRSLIQSWFGPGKQIDCLAGWRYLPREHELSETSGFCFVFTNFSSIAALEGAVRFEYFWVRAG</sequence>
<dbReference type="HOGENOM" id="CLU_002341_6_1_1"/>
<dbReference type="PANTHER" id="PTHR10039">
    <property type="entry name" value="AMELOGENIN"/>
    <property type="match status" value="1"/>
</dbReference>
<accession>S3EDP9</accession>
<keyword evidence="5" id="KW-0378">Hydrolase</keyword>
<dbReference type="eggNOG" id="ENOG502SHWY">
    <property type="taxonomic scope" value="Eukaryota"/>
</dbReference>
<dbReference type="Pfam" id="PF25053">
    <property type="entry name" value="DUF7791"/>
    <property type="match status" value="1"/>
</dbReference>
<dbReference type="STRING" id="1116229.S3EDP9"/>
<evidence type="ECO:0000313" key="6">
    <source>
        <dbReference type="Proteomes" id="UP000016922"/>
    </source>
</evidence>
<dbReference type="KEGG" id="glz:GLAREA_05746"/>
<dbReference type="InterPro" id="IPR056693">
    <property type="entry name" value="DUF7791"/>
</dbReference>
<feature type="domain" description="DUF7791" evidence="4">
    <location>
        <begin position="556"/>
        <end position="711"/>
    </location>
</feature>
<keyword evidence="2" id="KW-0175">Coiled coil</keyword>
<evidence type="ECO:0000259" key="4">
    <source>
        <dbReference type="Pfam" id="PF25053"/>
    </source>
</evidence>
<feature type="coiled-coil region" evidence="2">
    <location>
        <begin position="86"/>
        <end position="113"/>
    </location>
</feature>
<evidence type="ECO:0000256" key="1">
    <source>
        <dbReference type="ARBA" id="ARBA00022737"/>
    </source>
</evidence>
<evidence type="ECO:0000259" key="3">
    <source>
        <dbReference type="Pfam" id="PF24883"/>
    </source>
</evidence>
<dbReference type="Pfam" id="PF24883">
    <property type="entry name" value="NPHP3_N"/>
    <property type="match status" value="1"/>
</dbReference>
<dbReference type="GeneID" id="19464800"/>
<keyword evidence="6" id="KW-1185">Reference proteome</keyword>